<evidence type="ECO:0000256" key="1">
    <source>
        <dbReference type="SAM" id="Phobius"/>
    </source>
</evidence>
<dbReference type="PANTHER" id="PTHR31876">
    <property type="entry name" value="COV-LIKE PROTEIN 1"/>
    <property type="match status" value="1"/>
</dbReference>
<proteinExistence type="predicted"/>
<dbReference type="EMBL" id="JAMQOM010000008">
    <property type="protein sequence ID" value="MDS0222875.1"/>
    <property type="molecule type" value="Genomic_DNA"/>
</dbReference>
<keyword evidence="1" id="KW-1133">Transmembrane helix</keyword>
<dbReference type="InterPro" id="IPR007462">
    <property type="entry name" value="COV1-like"/>
</dbReference>
<dbReference type="PANTHER" id="PTHR31876:SF26">
    <property type="entry name" value="PROTEIN LIKE COV 2"/>
    <property type="match status" value="1"/>
</dbReference>
<organism evidence="2 3">
    <name type="scientific">Haloarcula terrestris</name>
    <dbReference type="NCBI Taxonomy" id="2950533"/>
    <lineage>
        <taxon>Archaea</taxon>
        <taxon>Methanobacteriati</taxon>
        <taxon>Methanobacteriota</taxon>
        <taxon>Stenosarchaea group</taxon>
        <taxon>Halobacteria</taxon>
        <taxon>Halobacteriales</taxon>
        <taxon>Haloarculaceae</taxon>
        <taxon>Haloarcula</taxon>
    </lineage>
</organism>
<dbReference type="Proteomes" id="UP001253439">
    <property type="component" value="Unassembled WGS sequence"/>
</dbReference>
<dbReference type="AlphaFoldDB" id="A0AAE4JIS3"/>
<name>A0AAE4JIS3_9EURY</name>
<accession>A0AAE4JIS3</accession>
<sequence>MSVNSFIKSNFLAGLVLVGPLVVTIAIIRILLGWIGGFLDPIIRGTRLAALTANNVLLAQLLTFSVLIALITVLGYIAQRSVGQHLFGRTGQLVTFVPVIRTIYGSIRQMTTSVVNRQSDYESVVYVEYPREGVYQLGLKTGTSPADISQAAGESAASVFIPGSPNPTQGMLVMVPESQTYESDLSVRAAIRMLMTTGMAQSEDIIRLDENEVGGGVAGQQSN</sequence>
<gene>
    <name evidence="2" type="ORF">NDI54_16135</name>
</gene>
<protein>
    <submittedName>
        <fullName evidence="2">DUF502 domain-containing protein</fullName>
    </submittedName>
</protein>
<feature type="transmembrane region" description="Helical" evidence="1">
    <location>
        <begin position="56"/>
        <end position="77"/>
    </location>
</feature>
<comment type="caution">
    <text evidence="2">The sequence shown here is derived from an EMBL/GenBank/DDBJ whole genome shotgun (WGS) entry which is preliminary data.</text>
</comment>
<evidence type="ECO:0000313" key="2">
    <source>
        <dbReference type="EMBL" id="MDS0222875.1"/>
    </source>
</evidence>
<keyword evidence="3" id="KW-1185">Reference proteome</keyword>
<dbReference type="Pfam" id="PF04367">
    <property type="entry name" value="DUF502"/>
    <property type="match status" value="1"/>
</dbReference>
<evidence type="ECO:0000313" key="3">
    <source>
        <dbReference type="Proteomes" id="UP001253439"/>
    </source>
</evidence>
<dbReference type="RefSeq" id="WP_310897488.1">
    <property type="nucleotide sequence ID" value="NZ_JAMQOM010000008.1"/>
</dbReference>
<feature type="transmembrane region" description="Helical" evidence="1">
    <location>
        <begin position="12"/>
        <end position="36"/>
    </location>
</feature>
<keyword evidence="1" id="KW-0812">Transmembrane</keyword>
<reference evidence="2 3" key="1">
    <citation type="submission" date="2022-06" db="EMBL/GenBank/DDBJ databases">
        <title>Haloarcula sp. a new haloarchaeum isolate from saline soil.</title>
        <authorList>
            <person name="Strakova D."/>
            <person name="Galisteo C."/>
            <person name="Sanchez-Porro C."/>
            <person name="Ventosa A."/>
        </authorList>
    </citation>
    <scope>NUCLEOTIDE SEQUENCE [LARGE SCALE GENOMIC DNA]</scope>
    <source>
        <strain evidence="2 3">S1AR25-5A</strain>
    </source>
</reference>
<keyword evidence="1" id="KW-0472">Membrane</keyword>